<organism evidence="1 2">
    <name type="scientific">Entomoplasma ellychniae</name>
    <dbReference type="NCBI Taxonomy" id="2114"/>
    <lineage>
        <taxon>Bacteria</taxon>
        <taxon>Bacillati</taxon>
        <taxon>Mycoplasmatota</taxon>
        <taxon>Mollicutes</taxon>
        <taxon>Entomoplasmatales</taxon>
        <taxon>Entomoplasmataceae</taxon>
        <taxon>Entomoplasma</taxon>
    </lineage>
</organism>
<dbReference type="AlphaFoldDB" id="A0A8E2UCM1"/>
<comment type="caution">
    <text evidence="1">The sequence shown here is derived from an EMBL/GenBank/DDBJ whole genome shotgun (WGS) entry which is preliminary data.</text>
</comment>
<dbReference type="Proteomes" id="UP000239010">
    <property type="component" value="Unassembled WGS sequence"/>
</dbReference>
<accession>A0A8E2UCM1</accession>
<protein>
    <submittedName>
        <fullName evidence="1">Uncharacterized protein</fullName>
    </submittedName>
</protein>
<proteinExistence type="predicted"/>
<keyword evidence="2" id="KW-1185">Reference proteome</keyword>
<name>A0A8E2UCM1_9MOLU</name>
<evidence type="ECO:0000313" key="2">
    <source>
        <dbReference type="Proteomes" id="UP000239010"/>
    </source>
</evidence>
<evidence type="ECO:0000313" key="1">
    <source>
        <dbReference type="EMBL" id="PPE04532.1"/>
    </source>
</evidence>
<reference evidence="1 2" key="1">
    <citation type="submission" date="2017-11" db="EMBL/GenBank/DDBJ databases">
        <title>Genome sequence of Entomoplasma ellychniae ELCN-1 (ATCC 43707).</title>
        <authorList>
            <person name="Lo W.-S."/>
            <person name="Gasparich G.E."/>
            <person name="Kuo C.-H."/>
        </authorList>
    </citation>
    <scope>NUCLEOTIDE SEQUENCE [LARGE SCALE GENOMIC DNA]</scope>
    <source>
        <strain evidence="1 2">ELCN-1</strain>
    </source>
</reference>
<sequence>MIQYYKLQITDKNVLDNLDKVTPWWTRKVDNKLKKSRNMILKFGLNPNDFIKFSKSSETNYEGLIAGVNNYLNFYIPKIKIIVSNRAAFKKFDNSIINYMNLNGYVSAIQTIAEFYYSNKDDEFNQITKINAVKFANNKNFEKWKRYQKEVISNFGGNDQIKNNLKKIFSEVIEFKKDLFDPRVIIGVIVKYSSRLFKANEITEQQFLNLMYFSYLQLSYIEGFIDIYIVFLNNLK</sequence>
<gene>
    <name evidence="1" type="ORF">EELLY_v1c02120</name>
</gene>
<dbReference type="EMBL" id="PHND01000001">
    <property type="protein sequence ID" value="PPE04532.1"/>
    <property type="molecule type" value="Genomic_DNA"/>
</dbReference>
<dbReference type="RefSeq" id="WP_104205680.1">
    <property type="nucleotide sequence ID" value="NZ_PHND01000001.1"/>
</dbReference>